<organism evidence="7 8">
    <name type="scientific">Saccharomyces pastorianus</name>
    <name type="common">Lager yeast</name>
    <name type="synonym">Saccharomyces cerevisiae x Saccharomyces eubayanus</name>
    <dbReference type="NCBI Taxonomy" id="27292"/>
    <lineage>
        <taxon>Eukaryota</taxon>
        <taxon>Fungi</taxon>
        <taxon>Dikarya</taxon>
        <taxon>Ascomycota</taxon>
        <taxon>Saccharomycotina</taxon>
        <taxon>Saccharomycetes</taxon>
        <taxon>Saccharomycetales</taxon>
        <taxon>Saccharomycetaceae</taxon>
        <taxon>Saccharomyces</taxon>
    </lineage>
</organism>
<evidence type="ECO:0000256" key="1">
    <source>
        <dbReference type="ARBA" id="ARBA00004173"/>
    </source>
</evidence>
<name>A0A6C1E0C3_SACPS</name>
<proteinExistence type="inferred from homology"/>
<dbReference type="EMBL" id="CP048997">
    <property type="protein sequence ID" value="QID82786.1"/>
    <property type="molecule type" value="Genomic_DNA"/>
</dbReference>
<feature type="region of interest" description="Disordered" evidence="5">
    <location>
        <begin position="18"/>
        <end position="48"/>
    </location>
</feature>
<gene>
    <name evidence="7" type="primary">OXR1_1</name>
    <name evidence="7" type="ORF">GRS66_005217</name>
</gene>
<dbReference type="Proteomes" id="UP000501346">
    <property type="component" value="Chromosome ScXVI"/>
</dbReference>
<evidence type="ECO:0000256" key="4">
    <source>
        <dbReference type="ARBA" id="ARBA00040604"/>
    </source>
</evidence>
<comment type="subcellular location">
    <subcellularLocation>
        <location evidence="1">Mitochondrion</location>
    </subcellularLocation>
</comment>
<evidence type="ECO:0000256" key="3">
    <source>
        <dbReference type="ARBA" id="ARBA00023128"/>
    </source>
</evidence>
<dbReference type="PROSITE" id="PS51886">
    <property type="entry name" value="TLDC"/>
    <property type="match status" value="1"/>
</dbReference>
<feature type="domain" description="TLDc" evidence="6">
    <location>
        <begin position="74"/>
        <end position="273"/>
    </location>
</feature>
<evidence type="ECO:0000313" key="8">
    <source>
        <dbReference type="Proteomes" id="UP000501346"/>
    </source>
</evidence>
<evidence type="ECO:0000313" key="7">
    <source>
        <dbReference type="EMBL" id="QID82786.1"/>
    </source>
</evidence>
<protein>
    <recommendedName>
        <fullName evidence="4">Oxidation resistance protein 1</fullName>
    </recommendedName>
</protein>
<dbReference type="GO" id="GO:0005634">
    <property type="term" value="C:nucleus"/>
    <property type="evidence" value="ECO:0007669"/>
    <property type="project" value="TreeGrafter"/>
</dbReference>
<reference evidence="7 8" key="1">
    <citation type="journal article" date="2019" name="BMC Genomics">
        <title>Chromosome level assembly and comparative genome analysis confirm lager-brewing yeasts originated from a single hybridization.</title>
        <authorList>
            <person name="Salazar A.N."/>
            <person name="Gorter de Vries A.R."/>
            <person name="van den Broek M."/>
            <person name="Brouwers N."/>
            <person name="de la Torre Cortes P."/>
            <person name="Kuijpers N.G.A."/>
            <person name="Daran J.G."/>
            <person name="Abeel T."/>
        </authorList>
    </citation>
    <scope>NUCLEOTIDE SEQUENCE [LARGE SCALE GENOMIC DNA]</scope>
    <source>
        <strain evidence="7 8">CBS 1483</strain>
    </source>
</reference>
<dbReference type="PANTHER" id="PTHR23354:SF62">
    <property type="entry name" value="MUSTARD, ISOFORM V"/>
    <property type="match status" value="1"/>
</dbReference>
<comment type="similarity">
    <text evidence="2">Belongs to the OXR1 family.</text>
</comment>
<evidence type="ECO:0000259" key="6">
    <source>
        <dbReference type="PROSITE" id="PS51886"/>
    </source>
</evidence>
<dbReference type="Pfam" id="PF07534">
    <property type="entry name" value="TLD"/>
    <property type="match status" value="2"/>
</dbReference>
<sequence>MFGVKDAIFKIKRSIAGTDSSDSTAYTTASESSPQLKDSHNPFRNKTTSERTIVEEGSLPPVRLNGYLPSTKNKLLTPEMCDEIRTLMPTRIQLYTEWNLLYSLEQHGSSLHSLYSNVAPDSKEFRRVGYVLVIKDRKNGIFGAYSNEAFHPNEHRQYTGNGECFLWKLDKVPDVNISEKEESEQEGKEGKEEGDKEERWRFSGYPYTGVNEFAIYCTSEFLSMGAGDGHYGLLCDDGLLHGVSNPCQTYGNEVLSKEGKKFSIVALEVWRVG</sequence>
<feature type="region of interest" description="Disordered" evidence="5">
    <location>
        <begin position="177"/>
        <end position="197"/>
    </location>
</feature>
<feature type="compositionally biased region" description="Basic and acidic residues" evidence="5">
    <location>
        <begin position="37"/>
        <end position="48"/>
    </location>
</feature>
<evidence type="ECO:0000256" key="5">
    <source>
        <dbReference type="SAM" id="MobiDB-lite"/>
    </source>
</evidence>
<dbReference type="OrthoDB" id="26679at2759"/>
<keyword evidence="8" id="KW-1185">Reference proteome</keyword>
<feature type="compositionally biased region" description="Low complexity" evidence="5">
    <location>
        <begin position="18"/>
        <end position="33"/>
    </location>
</feature>
<dbReference type="SMR" id="A0A6C1E0C3"/>
<accession>A0A6C1E0C3</accession>
<dbReference type="GO" id="GO:0005739">
    <property type="term" value="C:mitochondrion"/>
    <property type="evidence" value="ECO:0007669"/>
    <property type="project" value="UniProtKB-SubCell"/>
</dbReference>
<dbReference type="InterPro" id="IPR006571">
    <property type="entry name" value="TLDc_dom"/>
</dbReference>
<dbReference type="GO" id="GO:0006979">
    <property type="term" value="P:response to oxidative stress"/>
    <property type="evidence" value="ECO:0007669"/>
    <property type="project" value="TreeGrafter"/>
</dbReference>
<dbReference type="SMART" id="SM00584">
    <property type="entry name" value="TLDc"/>
    <property type="match status" value="1"/>
</dbReference>
<keyword evidence="3" id="KW-0496">Mitochondrion</keyword>
<dbReference type="AlphaFoldDB" id="A0A6C1E0C3"/>
<dbReference type="PANTHER" id="PTHR23354">
    <property type="entry name" value="NUCLEOLAR PROTEIN 7/ESTROGEN RECEPTOR COACTIVATOR-RELATED"/>
    <property type="match status" value="1"/>
</dbReference>
<evidence type="ECO:0000256" key="2">
    <source>
        <dbReference type="ARBA" id="ARBA00009540"/>
    </source>
</evidence>